<feature type="compositionally biased region" description="Polar residues" evidence="1">
    <location>
        <begin position="627"/>
        <end position="640"/>
    </location>
</feature>
<comment type="caution">
    <text evidence="2">The sequence shown here is derived from an EMBL/GenBank/DDBJ whole genome shotgun (WGS) entry which is preliminary data.</text>
</comment>
<feature type="region of interest" description="Disordered" evidence="1">
    <location>
        <begin position="760"/>
        <end position="789"/>
    </location>
</feature>
<accession>A0AAV5LE82</accession>
<feature type="region of interest" description="Disordered" evidence="1">
    <location>
        <begin position="827"/>
        <end position="850"/>
    </location>
</feature>
<protein>
    <submittedName>
        <fullName evidence="2">Uncharacterized protein</fullName>
    </submittedName>
</protein>
<dbReference type="AlphaFoldDB" id="A0AAV5LE82"/>
<dbReference type="Proteomes" id="UP001054252">
    <property type="component" value="Unassembled WGS sequence"/>
</dbReference>
<evidence type="ECO:0000256" key="1">
    <source>
        <dbReference type="SAM" id="MobiDB-lite"/>
    </source>
</evidence>
<sequence>MALLGMQADMPSKNHFPGCCYTSWDLNLDANGNMQPSNNVDRILMTRQHYNVAMSPPSSDLNLWYKCNKDILKQTMLKQEAIFRDQLLISPSCGIFAFQWKIHELHRLYSRQRELMDEMKRNGLQKHHQNLEALQPNHVLLPKSFGFLQEICYTSSMQSMNQLPLSNANNIILPLHFMEGNSIQAGSHPAPVEGSSINSELLESKCKKFGKKILDLELPAYEYIDSEEEEFLETKRVDDATQVPSYPVKTISATLCGSDKEQLVSGISCNSQKDNVSPSTISSKTKILADLNIPINLEEEMAPEFGELSNPVTGHMAHLCQGDKRNSLDSCPQELCSEKSSNSLECIEHQQAQECITCNVLDEHGRKSRNVQCTACEFSGNSNAGSVAAFNKSSSCCIVPLVDLANAESSSVSSWRRCEFMRTPIAVQALPCLNTSAALSKGSKSSTSTESPRLAGRNFHCHEKMNSMSPSCSTDVADSTDVSGMDAGTMPKSPTGVSPLVDRKTTSARNSCKRSRKSIPMESVLLEANSEFIHDVELEKVEESKSFSNDMILEEENMKENVIDGIPNMNLESDGKGFQSCSVIIDLNSCIDEDESRPMPSHSTEIDLEAPASPENKERSPPRGESDGNQVETPLPSSGQEDLDLQQELVKIAAEAIVNISSFSVQSCLESNSCEPSKTLQIDYLYWFARVASSVVDDPDSAFGINTNVDDHGDNGCISSKIDYFEAMTLQLEEIKVDEFYFETMKLKLKEMKGEFYGNNEKEEEKNAASLPIQPRRGRTRRGRQQRKDFQSEILPSLASLSRYEVSEDLQLIGGLMEAAGGRWESGSSRTAGRYGGARGRRQSYARASNTMETKTNLLLKKNNGSLEVGIKERRSIDWGKITRRRRGPRIPSSNSWLILGRV</sequence>
<proteinExistence type="predicted"/>
<gene>
    <name evidence="2" type="ORF">SLEP1_g43822</name>
</gene>
<feature type="compositionally biased region" description="Basic residues" evidence="1">
    <location>
        <begin position="776"/>
        <end position="785"/>
    </location>
</feature>
<dbReference type="PANTHER" id="PTHR33167">
    <property type="entry name" value="TRANSCRIPTION FACTOR, PUTATIVE (DUF863)-RELATED"/>
    <property type="match status" value="1"/>
</dbReference>
<feature type="region of interest" description="Disordered" evidence="1">
    <location>
        <begin position="594"/>
        <end position="641"/>
    </location>
</feature>
<organism evidence="2 3">
    <name type="scientific">Rubroshorea leprosula</name>
    <dbReference type="NCBI Taxonomy" id="152421"/>
    <lineage>
        <taxon>Eukaryota</taxon>
        <taxon>Viridiplantae</taxon>
        <taxon>Streptophyta</taxon>
        <taxon>Embryophyta</taxon>
        <taxon>Tracheophyta</taxon>
        <taxon>Spermatophyta</taxon>
        <taxon>Magnoliopsida</taxon>
        <taxon>eudicotyledons</taxon>
        <taxon>Gunneridae</taxon>
        <taxon>Pentapetalae</taxon>
        <taxon>rosids</taxon>
        <taxon>malvids</taxon>
        <taxon>Malvales</taxon>
        <taxon>Dipterocarpaceae</taxon>
        <taxon>Rubroshorea</taxon>
    </lineage>
</organism>
<evidence type="ECO:0000313" key="3">
    <source>
        <dbReference type="Proteomes" id="UP001054252"/>
    </source>
</evidence>
<dbReference type="EMBL" id="BPVZ01000111">
    <property type="protein sequence ID" value="GKV35573.1"/>
    <property type="molecule type" value="Genomic_DNA"/>
</dbReference>
<feature type="compositionally biased region" description="Basic and acidic residues" evidence="1">
    <location>
        <begin position="615"/>
        <end position="626"/>
    </location>
</feature>
<dbReference type="InterPro" id="IPR008581">
    <property type="entry name" value="DUF863_pln"/>
</dbReference>
<keyword evidence="3" id="KW-1185">Reference proteome</keyword>
<reference evidence="2 3" key="1">
    <citation type="journal article" date="2021" name="Commun. Biol.">
        <title>The genome of Shorea leprosula (Dipterocarpaceae) highlights the ecological relevance of drought in aseasonal tropical rainforests.</title>
        <authorList>
            <person name="Ng K.K.S."/>
            <person name="Kobayashi M.J."/>
            <person name="Fawcett J.A."/>
            <person name="Hatakeyama M."/>
            <person name="Paape T."/>
            <person name="Ng C.H."/>
            <person name="Ang C.C."/>
            <person name="Tnah L.H."/>
            <person name="Lee C.T."/>
            <person name="Nishiyama T."/>
            <person name="Sese J."/>
            <person name="O'Brien M.J."/>
            <person name="Copetti D."/>
            <person name="Mohd Noor M.I."/>
            <person name="Ong R.C."/>
            <person name="Putra M."/>
            <person name="Sireger I.Z."/>
            <person name="Indrioko S."/>
            <person name="Kosugi Y."/>
            <person name="Izuno A."/>
            <person name="Isagi Y."/>
            <person name="Lee S.L."/>
            <person name="Shimizu K.K."/>
        </authorList>
    </citation>
    <scope>NUCLEOTIDE SEQUENCE [LARGE SCALE GENOMIC DNA]</scope>
    <source>
        <strain evidence="2">214</strain>
    </source>
</reference>
<name>A0AAV5LE82_9ROSI</name>
<dbReference type="PANTHER" id="PTHR33167:SF18">
    <property type="entry name" value="GB|AAF67766.1"/>
    <property type="match status" value="1"/>
</dbReference>
<evidence type="ECO:0000313" key="2">
    <source>
        <dbReference type="EMBL" id="GKV35573.1"/>
    </source>
</evidence>
<dbReference type="Pfam" id="PF05904">
    <property type="entry name" value="DUF863"/>
    <property type="match status" value="3"/>
</dbReference>
<feature type="region of interest" description="Disordered" evidence="1">
    <location>
        <begin position="487"/>
        <end position="509"/>
    </location>
</feature>